<evidence type="ECO:0000256" key="1">
    <source>
        <dbReference type="SAM" id="Phobius"/>
    </source>
</evidence>
<evidence type="ECO:0000313" key="2">
    <source>
        <dbReference type="EMBL" id="MCB6828326.1"/>
    </source>
</evidence>
<evidence type="ECO:0008006" key="4">
    <source>
        <dbReference type="Google" id="ProtNLM"/>
    </source>
</evidence>
<gene>
    <name evidence="2" type="ORF">LIY65_06415</name>
</gene>
<dbReference type="RefSeq" id="WP_227152905.1">
    <property type="nucleotide sequence ID" value="NZ_JAJCGD010000014.1"/>
</dbReference>
<sequence length="117" mass="13309">MIMLKNIDTGVIKKAPTGYSWTTFLFGFFPALFRGDLKWACIFFIANLAIGSITFGIGAFIFNIIFAGLYNKIYIKELLSKRFTYADETSRNYLVKHNIISNTIDNSTNVIEDKTTK</sequence>
<evidence type="ECO:0000313" key="3">
    <source>
        <dbReference type="Proteomes" id="UP001198190"/>
    </source>
</evidence>
<protein>
    <recommendedName>
        <fullName evidence="4">DUF2628 domain-containing protein</fullName>
    </recommendedName>
</protein>
<dbReference type="EMBL" id="JAJCGD010000014">
    <property type="protein sequence ID" value="MCB6828326.1"/>
    <property type="molecule type" value="Genomic_DNA"/>
</dbReference>
<reference evidence="2" key="1">
    <citation type="submission" date="2021-10" db="EMBL/GenBank/DDBJ databases">
        <title>Collection of gut derived symbiotic bacterial strains cultured from healthy donors.</title>
        <authorList>
            <person name="Lin H."/>
            <person name="Littmann E."/>
            <person name="Claire K."/>
            <person name="Pamer E."/>
        </authorList>
    </citation>
    <scope>NUCLEOTIDE SEQUENCE</scope>
    <source>
        <strain evidence="2">MSK.7.16</strain>
    </source>
</reference>
<keyword evidence="1" id="KW-0812">Transmembrane</keyword>
<keyword evidence="1" id="KW-0472">Membrane</keyword>
<name>A0AAW4U5H5_9FIRM</name>
<keyword evidence="1" id="KW-1133">Transmembrane helix</keyword>
<organism evidence="2 3">
    <name type="scientific">Megamonas funiformis</name>
    <dbReference type="NCBI Taxonomy" id="437897"/>
    <lineage>
        <taxon>Bacteria</taxon>
        <taxon>Bacillati</taxon>
        <taxon>Bacillota</taxon>
        <taxon>Negativicutes</taxon>
        <taxon>Selenomonadales</taxon>
        <taxon>Selenomonadaceae</taxon>
        <taxon>Megamonas</taxon>
    </lineage>
</organism>
<dbReference type="Proteomes" id="UP001198190">
    <property type="component" value="Unassembled WGS sequence"/>
</dbReference>
<proteinExistence type="predicted"/>
<dbReference type="AlphaFoldDB" id="A0AAW4U5H5"/>
<feature type="transmembrane region" description="Helical" evidence="1">
    <location>
        <begin position="37"/>
        <end position="70"/>
    </location>
</feature>
<comment type="caution">
    <text evidence="2">The sequence shown here is derived from an EMBL/GenBank/DDBJ whole genome shotgun (WGS) entry which is preliminary data.</text>
</comment>
<accession>A0AAW4U5H5</accession>